<keyword evidence="1" id="KW-1133">Transmembrane helix</keyword>
<dbReference type="RefSeq" id="WP_275039605.1">
    <property type="nucleotide sequence ID" value="NZ_AVCJ01000014.1"/>
</dbReference>
<dbReference type="Proteomes" id="UP000029085">
    <property type="component" value="Unassembled WGS sequence"/>
</dbReference>
<evidence type="ECO:0000256" key="1">
    <source>
        <dbReference type="SAM" id="Phobius"/>
    </source>
</evidence>
<dbReference type="PATRIC" id="fig|1121014.3.peg.1625"/>
<keyword evidence="1" id="KW-0812">Transmembrane</keyword>
<dbReference type="EMBL" id="AVCJ01000014">
    <property type="protein sequence ID" value="KFL36505.1"/>
    <property type="molecule type" value="Genomic_DNA"/>
</dbReference>
<feature type="transmembrane region" description="Helical" evidence="1">
    <location>
        <begin position="21"/>
        <end position="41"/>
    </location>
</feature>
<keyword evidence="3" id="KW-1185">Reference proteome</keyword>
<dbReference type="AlphaFoldDB" id="A0A087MI02"/>
<dbReference type="STRING" id="1121014.N788_12795"/>
<keyword evidence="1" id="KW-0472">Membrane</keyword>
<protein>
    <submittedName>
        <fullName evidence="2">Uncharacterized protein</fullName>
    </submittedName>
</protein>
<reference evidence="2 3" key="2">
    <citation type="journal article" date="2015" name="Stand. Genomic Sci.">
        <title>High quality draft genomic sequence of Arenimonas donghaensis DSM 18148(T).</title>
        <authorList>
            <person name="Chen F."/>
            <person name="Wang H."/>
            <person name="Cao Y."/>
            <person name="Li X."/>
            <person name="Wang G."/>
        </authorList>
    </citation>
    <scope>NUCLEOTIDE SEQUENCE [LARGE SCALE GENOMIC DNA]</scope>
    <source>
        <strain evidence="2 3">HO3-R19</strain>
    </source>
</reference>
<organism evidence="2 3">
    <name type="scientific">Arenimonas donghaensis DSM 18148 = HO3-R19</name>
    <dbReference type="NCBI Taxonomy" id="1121014"/>
    <lineage>
        <taxon>Bacteria</taxon>
        <taxon>Pseudomonadati</taxon>
        <taxon>Pseudomonadota</taxon>
        <taxon>Gammaproteobacteria</taxon>
        <taxon>Lysobacterales</taxon>
        <taxon>Lysobacteraceae</taxon>
        <taxon>Arenimonas</taxon>
    </lineage>
</organism>
<evidence type="ECO:0000313" key="2">
    <source>
        <dbReference type="EMBL" id="KFL36505.1"/>
    </source>
</evidence>
<gene>
    <name evidence="2" type="ORF">N788_12795</name>
</gene>
<reference evidence="3" key="1">
    <citation type="submission" date="2013-08" db="EMBL/GenBank/DDBJ databases">
        <title>Genome sequencing of Arenimonas donghaensis.</title>
        <authorList>
            <person name="Chen F."/>
            <person name="Wang G."/>
        </authorList>
    </citation>
    <scope>NUCLEOTIDE SEQUENCE [LARGE SCALE GENOMIC DNA]</scope>
    <source>
        <strain evidence="3">HO3-R19</strain>
    </source>
</reference>
<comment type="caution">
    <text evidence="2">The sequence shown here is derived from an EMBL/GenBank/DDBJ whole genome shotgun (WGS) entry which is preliminary data.</text>
</comment>
<proteinExistence type="predicted"/>
<evidence type="ECO:0000313" key="3">
    <source>
        <dbReference type="Proteomes" id="UP000029085"/>
    </source>
</evidence>
<name>A0A087MI02_9GAMM</name>
<accession>A0A087MI02</accession>
<sequence length="42" mass="4623">MNTTRPQKTDDIRRRNARRTALALGLVAVGIFVAFLLTAVVP</sequence>